<accession>W1X9G7</accession>
<dbReference type="Gene3D" id="2.30.30.90">
    <property type="match status" value="1"/>
</dbReference>
<comment type="caution">
    <text evidence="1">The sequence shown here is derived from an EMBL/GenBank/DDBJ whole genome shotgun (WGS) entry which is preliminary data.</text>
</comment>
<proteinExistence type="predicted"/>
<evidence type="ECO:0000313" key="1">
    <source>
        <dbReference type="EMBL" id="ETJ26120.1"/>
    </source>
</evidence>
<sequence length="23" mass="2586">LKVNGKELQVNSAIAQQLYVEKI</sequence>
<gene>
    <name evidence="1" type="ORF">Q604_UNBC17517G0001</name>
</gene>
<name>W1X9G7_9ZZZZ</name>
<dbReference type="InterPro" id="IPR038157">
    <property type="entry name" value="FeoA_core_dom"/>
</dbReference>
<protein>
    <submittedName>
        <fullName evidence="1">Uncharacterized protein</fullName>
    </submittedName>
</protein>
<feature type="non-terminal residue" evidence="1">
    <location>
        <position position="1"/>
    </location>
</feature>
<organism evidence="1">
    <name type="scientific">human gut metagenome</name>
    <dbReference type="NCBI Taxonomy" id="408170"/>
    <lineage>
        <taxon>unclassified sequences</taxon>
        <taxon>metagenomes</taxon>
        <taxon>organismal metagenomes</taxon>
    </lineage>
</organism>
<dbReference type="AlphaFoldDB" id="W1X9G7"/>
<dbReference type="EMBL" id="AZMM01017517">
    <property type="protein sequence ID" value="ETJ26120.1"/>
    <property type="molecule type" value="Genomic_DNA"/>
</dbReference>
<reference evidence="1" key="1">
    <citation type="submission" date="2013-12" db="EMBL/GenBank/DDBJ databases">
        <title>A Varibaculum cambriense genome reconstructed from a premature infant gut community with otherwise low bacterial novelty that shifts toward anaerobic metabolism during the third week of life.</title>
        <authorList>
            <person name="Brown C.T."/>
            <person name="Sharon I."/>
            <person name="Thomas B.C."/>
            <person name="Castelle C.J."/>
            <person name="Morowitz M.J."/>
            <person name="Banfield J.F."/>
        </authorList>
    </citation>
    <scope>NUCLEOTIDE SEQUENCE</scope>
</reference>